<dbReference type="PANTHER" id="PTHR24421">
    <property type="entry name" value="NITRATE/NITRITE SENSOR PROTEIN NARX-RELATED"/>
    <property type="match status" value="1"/>
</dbReference>
<feature type="transmembrane region" description="Helical" evidence="15">
    <location>
        <begin position="148"/>
        <end position="171"/>
    </location>
</feature>
<evidence type="ECO:0000313" key="18">
    <source>
        <dbReference type="EMBL" id="KKZ59747.1"/>
    </source>
</evidence>
<dbReference type="Pfam" id="PF13675">
    <property type="entry name" value="PilJ"/>
    <property type="match status" value="1"/>
</dbReference>
<evidence type="ECO:0000256" key="1">
    <source>
        <dbReference type="ARBA" id="ARBA00000085"/>
    </source>
</evidence>
<keyword evidence="10 14" id="KW-0067">ATP-binding</keyword>
<keyword evidence="3 14" id="KW-1003">Cell membrane</keyword>
<dbReference type="InterPro" id="IPR042295">
    <property type="entry name" value="NarX-like_N_sf"/>
</dbReference>
<evidence type="ECO:0000256" key="5">
    <source>
        <dbReference type="ARBA" id="ARBA00022553"/>
    </source>
</evidence>
<dbReference type="PROSITE" id="PS50109">
    <property type="entry name" value="HIS_KIN"/>
    <property type="match status" value="1"/>
</dbReference>
<dbReference type="CDD" id="cd22899">
    <property type="entry name" value="NarQ_sensor"/>
    <property type="match status" value="1"/>
</dbReference>
<dbReference type="AlphaFoldDB" id="A0A0M3GAU8"/>
<evidence type="ECO:0000256" key="9">
    <source>
        <dbReference type="ARBA" id="ARBA00022777"/>
    </source>
</evidence>
<dbReference type="EMBL" id="LCTK01000003">
    <property type="protein sequence ID" value="KKZ59747.1"/>
    <property type="molecule type" value="Genomic_DNA"/>
</dbReference>
<dbReference type="GO" id="GO:0005524">
    <property type="term" value="F:ATP binding"/>
    <property type="evidence" value="ECO:0007669"/>
    <property type="project" value="UniProtKB-UniRule"/>
</dbReference>
<dbReference type="GO" id="GO:0005886">
    <property type="term" value="C:plasma membrane"/>
    <property type="evidence" value="ECO:0007669"/>
    <property type="project" value="UniProtKB-SubCell"/>
</dbReference>
<evidence type="ECO:0000256" key="14">
    <source>
        <dbReference type="PIRNR" id="PIRNR003167"/>
    </source>
</evidence>
<keyword evidence="11 15" id="KW-1133">Transmembrane helix</keyword>
<keyword evidence="8 14" id="KW-0547">Nucleotide-binding</keyword>
<dbReference type="SUPFAM" id="SSF55874">
    <property type="entry name" value="ATPase domain of HSP90 chaperone/DNA topoisomerase II/histidine kinase"/>
    <property type="match status" value="1"/>
</dbReference>
<evidence type="ECO:0000259" key="16">
    <source>
        <dbReference type="PROSITE" id="PS50109"/>
    </source>
</evidence>
<comment type="subcellular location">
    <subcellularLocation>
        <location evidence="2">Cell inner membrane</location>
        <topology evidence="2">Multi-pass membrane protein</topology>
    </subcellularLocation>
</comment>
<dbReference type="PROSITE" id="PS50885">
    <property type="entry name" value="HAMP"/>
    <property type="match status" value="1"/>
</dbReference>
<evidence type="ECO:0000256" key="12">
    <source>
        <dbReference type="ARBA" id="ARBA00023012"/>
    </source>
</evidence>
<dbReference type="Gene3D" id="1.20.120.960">
    <property type="entry name" value="Histidine kinase NarX, sensor domain"/>
    <property type="match status" value="1"/>
</dbReference>
<proteinExistence type="predicted"/>
<dbReference type="CDD" id="cd06225">
    <property type="entry name" value="HAMP"/>
    <property type="match status" value="1"/>
</dbReference>
<evidence type="ECO:0000256" key="7">
    <source>
        <dbReference type="ARBA" id="ARBA00022692"/>
    </source>
</evidence>
<dbReference type="InterPro" id="IPR003594">
    <property type="entry name" value="HATPase_dom"/>
</dbReference>
<dbReference type="EC" id="2.7.13.3" evidence="14"/>
<feature type="domain" description="HAMP" evidence="17">
    <location>
        <begin position="175"/>
        <end position="228"/>
    </location>
</feature>
<dbReference type="InterPro" id="IPR011712">
    <property type="entry name" value="Sig_transdc_His_kin_sub3_dim/P"/>
</dbReference>
<dbReference type="PANTHER" id="PTHR24421:SF10">
    <property type="entry name" value="NITRATE_NITRITE SENSOR PROTEIN NARQ"/>
    <property type="match status" value="1"/>
</dbReference>
<evidence type="ECO:0000256" key="8">
    <source>
        <dbReference type="ARBA" id="ARBA00022741"/>
    </source>
</evidence>
<evidence type="ECO:0000256" key="10">
    <source>
        <dbReference type="ARBA" id="ARBA00022840"/>
    </source>
</evidence>
<evidence type="ECO:0000259" key="17">
    <source>
        <dbReference type="PROSITE" id="PS50885"/>
    </source>
</evidence>
<evidence type="ECO:0000256" key="2">
    <source>
        <dbReference type="ARBA" id="ARBA00004429"/>
    </source>
</evidence>
<dbReference type="SMART" id="SM00304">
    <property type="entry name" value="HAMP"/>
    <property type="match status" value="1"/>
</dbReference>
<keyword evidence="9 14" id="KW-0418">Kinase</keyword>
<dbReference type="Proteomes" id="UP000034750">
    <property type="component" value="Unassembled WGS sequence"/>
</dbReference>
<dbReference type="Gene3D" id="3.30.565.10">
    <property type="entry name" value="Histidine kinase-like ATPase, C-terminal domain"/>
    <property type="match status" value="1"/>
</dbReference>
<gene>
    <name evidence="18" type="ORF">AAX18_00540</name>
</gene>
<dbReference type="Gene3D" id="1.20.5.1930">
    <property type="match status" value="1"/>
</dbReference>
<dbReference type="NCBIfam" id="NF008184">
    <property type="entry name" value="PRK10935.1"/>
    <property type="match status" value="1"/>
</dbReference>
<feature type="transmembrane region" description="Helical" evidence="15">
    <location>
        <begin position="12"/>
        <end position="33"/>
    </location>
</feature>
<evidence type="ECO:0000256" key="4">
    <source>
        <dbReference type="ARBA" id="ARBA00022519"/>
    </source>
</evidence>
<evidence type="ECO:0000256" key="15">
    <source>
        <dbReference type="SAM" id="Phobius"/>
    </source>
</evidence>
<comment type="catalytic activity">
    <reaction evidence="1 14">
        <text>ATP + protein L-histidine = ADP + protein N-phospho-L-histidine.</text>
        <dbReference type="EC" id="2.7.13.3"/>
    </reaction>
</comment>
<dbReference type="PIRSF" id="PIRSF003167">
    <property type="entry name" value="STHK_NarX/NarQ"/>
    <property type="match status" value="1"/>
</dbReference>
<comment type="caution">
    <text evidence="18">The sequence shown here is derived from an EMBL/GenBank/DDBJ whole genome shotgun (WGS) entry which is preliminary data.</text>
</comment>
<keyword evidence="5" id="KW-0597">Phosphoprotein</keyword>
<dbReference type="GO" id="GO:0000155">
    <property type="term" value="F:phosphorelay sensor kinase activity"/>
    <property type="evidence" value="ECO:0007669"/>
    <property type="project" value="UniProtKB-UniRule"/>
</dbReference>
<dbReference type="SMART" id="SM00387">
    <property type="entry name" value="HATPase_c"/>
    <property type="match status" value="1"/>
</dbReference>
<dbReference type="InterPro" id="IPR016380">
    <property type="entry name" value="Sig_transdc_His_kin_NarX/NarQ"/>
</dbReference>
<dbReference type="Pfam" id="PF02518">
    <property type="entry name" value="HATPase_c"/>
    <property type="match status" value="1"/>
</dbReference>
<dbReference type="InterPro" id="IPR050482">
    <property type="entry name" value="Sensor_HK_TwoCompSys"/>
</dbReference>
<dbReference type="Pfam" id="PF07730">
    <property type="entry name" value="HisKA_3"/>
    <property type="match status" value="1"/>
</dbReference>
<keyword evidence="12 14" id="KW-0902">Two-component regulatory system</keyword>
<sequence length="567" mass="65241">MHTKRSVSTRIAKYLFIILIVAGVISSLSLAIMSSNKYDAEAINISGSLRMQSYRLLYEMQEQPESVETNLRRYHISLHSSALLEVQNQFFTPNVLKHSYQNILQRWTNMEKYARQHDVKNYSNQLTDYVADVDYFVFELQRFSEQKWILGVSVLFFAMWLILLMVSYVIWYTQREVVKPLHLMTKASMQVQMRQFNHIPLDTTKQNELGTLARIFTQMSTELGQLYSRLEETVNEKTQKLRQTNRSLTTLYQSSQILNANTINDKVLSQVLDHILVSENLKYIKVEVMGAEHWDIAFGTQDLDCSLQTETLSVDNEEFGALSWQAGLPCPDPRMMQNLAQMLGRALYFQKSLRQQEQLLLMEERSIIARELHDSLAQVLSFLQIQLTLLKHNLKKEGDSSKEQSLVIIRDFEQALSSGYAQLRELLATFRLTIQEANLQLALEQVIDSLRSQTTMQMNVNCQLPSQSLNPQQLVHVLQIVREATTNAIKHSQGTAIEISAKINAEGEYEILVEDNGIGIQDLEEPEGHYGLNIMTERSRQLNAEFNIIRREQGGTQVKITLPHALC</sequence>
<protein>
    <recommendedName>
        <fullName evidence="14">Sensor protein</fullName>
        <ecNumber evidence="14">2.7.13.3</ecNumber>
    </recommendedName>
</protein>
<name>A0A0M3GAU8_HAEHA</name>
<keyword evidence="6 14" id="KW-0808">Transferase</keyword>
<dbReference type="PATRIC" id="fig|726.52.peg.1025"/>
<dbReference type="Gene3D" id="6.10.340.10">
    <property type="match status" value="1"/>
</dbReference>
<dbReference type="InterPro" id="IPR003660">
    <property type="entry name" value="HAMP_dom"/>
</dbReference>
<feature type="domain" description="Histidine kinase" evidence="16">
    <location>
        <begin position="367"/>
        <end position="566"/>
    </location>
</feature>
<keyword evidence="4 14" id="KW-0997">Cell inner membrane</keyword>
<dbReference type="InterPro" id="IPR005467">
    <property type="entry name" value="His_kinase_dom"/>
</dbReference>
<evidence type="ECO:0000256" key="6">
    <source>
        <dbReference type="ARBA" id="ARBA00022679"/>
    </source>
</evidence>
<dbReference type="InterPro" id="IPR029095">
    <property type="entry name" value="NarX-like_N"/>
</dbReference>
<dbReference type="GO" id="GO:0046983">
    <property type="term" value="F:protein dimerization activity"/>
    <property type="evidence" value="ECO:0007669"/>
    <property type="project" value="UniProtKB-UniRule"/>
</dbReference>
<accession>A0A0M3GAU8</accession>
<reference evidence="18 19" key="1">
    <citation type="submission" date="2015-05" db="EMBL/GenBank/DDBJ databases">
        <title>Comparative analyses of the lipooligosaccharides from nottypeable Haemophilus influenzae and Haemophilus haemolyticus.</title>
        <authorList>
            <person name="Post D.M.B."/>
            <person name="Ketterer M.R."/>
            <person name="Coffin J.E."/>
            <person name="Reinders L.M."/>
            <person name="Munson R.S.Jr."/>
            <person name="Bair T.B."/>
            <person name="Murphy T.F."/>
            <person name="Foster E."/>
            <person name="Gibson B.W."/>
            <person name="Apicella M.A."/>
        </authorList>
    </citation>
    <scope>NUCLEOTIDE SEQUENCE [LARGE SCALE GENOMIC DNA]</scope>
    <source>
        <strain evidence="18 19">11P18</strain>
    </source>
</reference>
<keyword evidence="7 15" id="KW-0812">Transmembrane</keyword>
<evidence type="ECO:0000313" key="19">
    <source>
        <dbReference type="Proteomes" id="UP000034750"/>
    </source>
</evidence>
<dbReference type="InterPro" id="IPR036890">
    <property type="entry name" value="HATPase_C_sf"/>
</dbReference>
<evidence type="ECO:0000256" key="3">
    <source>
        <dbReference type="ARBA" id="ARBA00022475"/>
    </source>
</evidence>
<evidence type="ECO:0000256" key="11">
    <source>
        <dbReference type="ARBA" id="ARBA00022989"/>
    </source>
</evidence>
<organism evidence="18 19">
    <name type="scientific">Haemophilus haemolyticus</name>
    <dbReference type="NCBI Taxonomy" id="726"/>
    <lineage>
        <taxon>Bacteria</taxon>
        <taxon>Pseudomonadati</taxon>
        <taxon>Pseudomonadota</taxon>
        <taxon>Gammaproteobacteria</taxon>
        <taxon>Pasteurellales</taxon>
        <taxon>Pasteurellaceae</taxon>
        <taxon>Haemophilus</taxon>
    </lineage>
</organism>
<keyword evidence="13 14" id="KW-0472">Membrane</keyword>
<dbReference type="RefSeq" id="WP_046939406.1">
    <property type="nucleotide sequence ID" value="NZ_LCTH01000032.1"/>
</dbReference>
<evidence type="ECO:0000256" key="13">
    <source>
        <dbReference type="ARBA" id="ARBA00023136"/>
    </source>
</evidence>
<dbReference type="CDD" id="cd16917">
    <property type="entry name" value="HATPase_UhpB-NarQ-NarX-like"/>
    <property type="match status" value="1"/>
</dbReference>